<keyword evidence="11" id="KW-1185">Reference proteome</keyword>
<dbReference type="RefSeq" id="WP_106662816.1">
    <property type="nucleotide sequence ID" value="NZ_PGGM01000002.1"/>
</dbReference>
<protein>
    <recommendedName>
        <fullName evidence="3 7">Guanine deaminase</fullName>
        <shortName evidence="8">Guanase</shortName>
        <ecNumber evidence="3 7">3.5.4.3</ecNumber>
    </recommendedName>
    <alternativeName>
        <fullName evidence="8">Guanine aminohydrolase</fullName>
    </alternativeName>
</protein>
<dbReference type="NCBIfam" id="TIGR02967">
    <property type="entry name" value="guan_deamin"/>
    <property type="match status" value="1"/>
</dbReference>
<evidence type="ECO:0000256" key="5">
    <source>
        <dbReference type="ARBA" id="ARBA00022801"/>
    </source>
</evidence>
<comment type="caution">
    <text evidence="10">The sequence shown here is derived from an EMBL/GenBank/DDBJ whole genome shotgun (WGS) entry which is preliminary data.</text>
</comment>
<dbReference type="Proteomes" id="UP000241764">
    <property type="component" value="Unassembled WGS sequence"/>
</dbReference>
<dbReference type="InterPro" id="IPR014311">
    <property type="entry name" value="Guanine_deaminase"/>
</dbReference>
<evidence type="ECO:0000313" key="10">
    <source>
        <dbReference type="EMBL" id="PSH65948.1"/>
    </source>
</evidence>
<dbReference type="EMBL" id="PGGM01000002">
    <property type="protein sequence ID" value="PSH65948.1"/>
    <property type="molecule type" value="Genomic_DNA"/>
</dbReference>
<dbReference type="CDD" id="cd01303">
    <property type="entry name" value="GDEase"/>
    <property type="match status" value="1"/>
</dbReference>
<dbReference type="UniPathway" id="UPA00603">
    <property type="reaction ID" value="UER00660"/>
</dbReference>
<evidence type="ECO:0000256" key="3">
    <source>
        <dbReference type="ARBA" id="ARBA00012781"/>
    </source>
</evidence>
<dbReference type="GO" id="GO:0008892">
    <property type="term" value="F:guanine deaminase activity"/>
    <property type="evidence" value="ECO:0007669"/>
    <property type="project" value="UniProtKB-UniRule"/>
</dbReference>
<keyword evidence="4 8" id="KW-0479">Metal-binding</keyword>
<dbReference type="GO" id="GO:0008270">
    <property type="term" value="F:zinc ion binding"/>
    <property type="evidence" value="ECO:0007669"/>
    <property type="project" value="UniProtKB-UniRule"/>
</dbReference>
<keyword evidence="6 8" id="KW-0862">Zinc</keyword>
<comment type="similarity">
    <text evidence="2 8">Belongs to the metallo-dependent hydrolases superfamily. ATZ/TRZ family.</text>
</comment>
<dbReference type="GO" id="GO:0006147">
    <property type="term" value="P:guanine catabolic process"/>
    <property type="evidence" value="ECO:0007669"/>
    <property type="project" value="UniProtKB-UniRule"/>
</dbReference>
<feature type="domain" description="Amidohydrolase-related" evidence="9">
    <location>
        <begin position="69"/>
        <end position="430"/>
    </location>
</feature>
<organism evidence="10 11">
    <name type="scientific">Phyllobacterium sophorae</name>
    <dbReference type="NCBI Taxonomy" id="1520277"/>
    <lineage>
        <taxon>Bacteria</taxon>
        <taxon>Pseudomonadati</taxon>
        <taxon>Pseudomonadota</taxon>
        <taxon>Alphaproteobacteria</taxon>
        <taxon>Hyphomicrobiales</taxon>
        <taxon>Phyllobacteriaceae</taxon>
        <taxon>Phyllobacterium</taxon>
    </lineage>
</organism>
<accession>A0A2P7BHR2</accession>
<evidence type="ECO:0000256" key="7">
    <source>
        <dbReference type="NCBIfam" id="TIGR02967"/>
    </source>
</evidence>
<dbReference type="Gene3D" id="2.30.40.10">
    <property type="entry name" value="Urease, subunit C, domain 1"/>
    <property type="match status" value="1"/>
</dbReference>
<dbReference type="SUPFAM" id="SSF51556">
    <property type="entry name" value="Metallo-dependent hydrolases"/>
    <property type="match status" value="1"/>
</dbReference>
<dbReference type="OrthoDB" id="9787621at2"/>
<sequence>MTELLLRGRILTFHDEPLAGETSPEAFIYLEDGALLVRDGKVVALDDYARLRGGEGRNVEVIDHHPHLIMPGFIDTHIHYPQMQVVGSYAGALMEWLNKYTFVEEQKFSNQGHPERIASALFDELIRHGTTTAAAYCSVHKASVQAFFTEAHRRNMRMIAGKVMMDRNAPPSLLDTAQSGYDDSKALIDEWHGKGRQLYAITPRFAPTSTPEQLEMSGTLVREHPELHVQTHLCENNAEIAFVAELFPWSRDYTHVYEHYGLLGPKTLLGHCIHLTDAEIGAIANSASVAVFCPTSNLFIGSGLFDLARLRASDPQVRTAIATDIGGGTSYSMLRTLDEGYKILNIQGQRYHPLRSFYQVTLGNARALSLEGNIGSFVLGAEADCVVLNARATPAMRIRMETVETLVEELFLMQTMGDDRTIAEVYVAGRAAKSTLTS</sequence>
<evidence type="ECO:0000256" key="4">
    <source>
        <dbReference type="ARBA" id="ARBA00022723"/>
    </source>
</evidence>
<dbReference type="InterPro" id="IPR006680">
    <property type="entry name" value="Amidohydro-rel"/>
</dbReference>
<dbReference type="GO" id="GO:0005829">
    <property type="term" value="C:cytosol"/>
    <property type="evidence" value="ECO:0007669"/>
    <property type="project" value="TreeGrafter"/>
</dbReference>
<dbReference type="Pfam" id="PF01979">
    <property type="entry name" value="Amidohydro_1"/>
    <property type="match status" value="1"/>
</dbReference>
<comment type="cofactor">
    <cofactor evidence="8">
        <name>Zn(2+)</name>
        <dbReference type="ChEBI" id="CHEBI:29105"/>
    </cofactor>
    <text evidence="8">Binds 1 zinc ion per subunit.</text>
</comment>
<dbReference type="InterPro" id="IPR032466">
    <property type="entry name" value="Metal_Hydrolase"/>
</dbReference>
<gene>
    <name evidence="10" type="primary">guaD</name>
    <name evidence="10" type="ORF">CU103_04875</name>
</gene>
<dbReference type="SUPFAM" id="SSF51338">
    <property type="entry name" value="Composite domain of metallo-dependent hydrolases"/>
    <property type="match status" value="2"/>
</dbReference>
<dbReference type="Gene3D" id="3.20.20.140">
    <property type="entry name" value="Metal-dependent hydrolases"/>
    <property type="match status" value="1"/>
</dbReference>
<evidence type="ECO:0000313" key="11">
    <source>
        <dbReference type="Proteomes" id="UP000241764"/>
    </source>
</evidence>
<proteinExistence type="inferred from homology"/>
<dbReference type="EC" id="3.5.4.3" evidence="3 7"/>
<dbReference type="AlphaFoldDB" id="A0A2P7BHR2"/>
<dbReference type="InterPro" id="IPR011059">
    <property type="entry name" value="Metal-dep_hydrolase_composite"/>
</dbReference>
<dbReference type="FunFam" id="3.20.20.140:FF:000022">
    <property type="entry name" value="Guanine deaminase"/>
    <property type="match status" value="1"/>
</dbReference>
<keyword evidence="5 8" id="KW-0378">Hydrolase</keyword>
<comment type="pathway">
    <text evidence="1 8">Purine metabolism; guanine degradation; xanthine from guanine: step 1/1.</text>
</comment>
<evidence type="ECO:0000256" key="8">
    <source>
        <dbReference type="RuleBase" id="RU366009"/>
    </source>
</evidence>
<dbReference type="NCBIfam" id="NF006679">
    <property type="entry name" value="PRK09228.1"/>
    <property type="match status" value="1"/>
</dbReference>
<reference evidence="11" key="1">
    <citation type="submission" date="2017-11" db="EMBL/GenBank/DDBJ databases">
        <authorList>
            <person name="Kuznetsova I."/>
            <person name="Sazanova A."/>
            <person name="Chirak E."/>
            <person name="Safronova V."/>
            <person name="Willems A."/>
        </authorList>
    </citation>
    <scope>NUCLEOTIDE SEQUENCE [LARGE SCALE GENOMIC DNA]</scope>
    <source>
        <strain evidence="11">CCBAU 03422</strain>
    </source>
</reference>
<evidence type="ECO:0000256" key="1">
    <source>
        <dbReference type="ARBA" id="ARBA00004984"/>
    </source>
</evidence>
<dbReference type="InterPro" id="IPR051607">
    <property type="entry name" value="Metallo-dep_hydrolases"/>
</dbReference>
<dbReference type="PANTHER" id="PTHR11271:SF6">
    <property type="entry name" value="GUANINE DEAMINASE"/>
    <property type="match status" value="1"/>
</dbReference>
<name>A0A2P7BHR2_9HYPH</name>
<evidence type="ECO:0000256" key="6">
    <source>
        <dbReference type="ARBA" id="ARBA00022833"/>
    </source>
</evidence>
<evidence type="ECO:0000259" key="9">
    <source>
        <dbReference type="Pfam" id="PF01979"/>
    </source>
</evidence>
<evidence type="ECO:0000256" key="2">
    <source>
        <dbReference type="ARBA" id="ARBA00006745"/>
    </source>
</evidence>
<comment type="catalytic activity">
    <reaction evidence="8">
        <text>guanine + H2O + H(+) = xanthine + NH4(+)</text>
        <dbReference type="Rhea" id="RHEA:14665"/>
        <dbReference type="ChEBI" id="CHEBI:15377"/>
        <dbReference type="ChEBI" id="CHEBI:15378"/>
        <dbReference type="ChEBI" id="CHEBI:16235"/>
        <dbReference type="ChEBI" id="CHEBI:17712"/>
        <dbReference type="ChEBI" id="CHEBI:28938"/>
        <dbReference type="EC" id="3.5.4.3"/>
    </reaction>
</comment>
<dbReference type="PANTHER" id="PTHR11271">
    <property type="entry name" value="GUANINE DEAMINASE"/>
    <property type="match status" value="1"/>
</dbReference>
<comment type="function">
    <text evidence="8">Catalyzes the hydrolytic deamination of guanine, producing xanthine and ammonia.</text>
</comment>